<gene>
    <name evidence="1" type="ORF">EYZ11_003506</name>
</gene>
<proteinExistence type="predicted"/>
<evidence type="ECO:0000313" key="2">
    <source>
        <dbReference type="Proteomes" id="UP000308092"/>
    </source>
</evidence>
<reference evidence="1 2" key="1">
    <citation type="submission" date="2019-03" db="EMBL/GenBank/DDBJ databases">
        <title>The genome sequence of a newly discovered highly antifungal drug resistant Aspergillus species, Aspergillus tanneri NIH 1004.</title>
        <authorList>
            <person name="Mounaud S."/>
            <person name="Singh I."/>
            <person name="Joardar V."/>
            <person name="Pakala S."/>
            <person name="Pakala S."/>
            <person name="Venepally P."/>
            <person name="Hoover J."/>
            <person name="Nierman W."/>
            <person name="Chung J."/>
            <person name="Losada L."/>
        </authorList>
    </citation>
    <scope>NUCLEOTIDE SEQUENCE [LARGE SCALE GENOMIC DNA]</scope>
    <source>
        <strain evidence="1 2">NIH1004</strain>
    </source>
</reference>
<sequence length="17" mass="1879">MATKTRYIQSISPAAKL</sequence>
<protein>
    <submittedName>
        <fullName evidence="1">Uncharacterized protein</fullName>
    </submittedName>
</protein>
<evidence type="ECO:0000313" key="1">
    <source>
        <dbReference type="EMBL" id="THC97002.1"/>
    </source>
</evidence>
<keyword evidence="2" id="KW-1185">Reference proteome</keyword>
<dbReference type="EMBL" id="SOSA01000090">
    <property type="protein sequence ID" value="THC97002.1"/>
    <property type="molecule type" value="Genomic_DNA"/>
</dbReference>
<accession>A0A4S3JN48</accession>
<organism evidence="1 2">
    <name type="scientific">Aspergillus tanneri</name>
    <dbReference type="NCBI Taxonomy" id="1220188"/>
    <lineage>
        <taxon>Eukaryota</taxon>
        <taxon>Fungi</taxon>
        <taxon>Dikarya</taxon>
        <taxon>Ascomycota</taxon>
        <taxon>Pezizomycotina</taxon>
        <taxon>Eurotiomycetes</taxon>
        <taxon>Eurotiomycetidae</taxon>
        <taxon>Eurotiales</taxon>
        <taxon>Aspergillaceae</taxon>
        <taxon>Aspergillus</taxon>
        <taxon>Aspergillus subgen. Circumdati</taxon>
    </lineage>
</organism>
<name>A0A4S3JN48_9EURO</name>
<dbReference type="AlphaFoldDB" id="A0A4S3JN48"/>
<comment type="caution">
    <text evidence="1">The sequence shown here is derived from an EMBL/GenBank/DDBJ whole genome shotgun (WGS) entry which is preliminary data.</text>
</comment>
<dbReference type="VEuPathDB" id="FungiDB:EYZ11_003506"/>
<dbReference type="Proteomes" id="UP000308092">
    <property type="component" value="Unassembled WGS sequence"/>
</dbReference>